<dbReference type="GeneID" id="10772425"/>
<proteinExistence type="predicted"/>
<name>F8ANU4_METOI</name>
<reference evidence="1" key="1">
    <citation type="submission" date="2011-05" db="EMBL/GenBank/DDBJ databases">
        <title>Complete sequence of chromosome of Methanothermococcus okinawensis IH1.</title>
        <authorList>
            <consortium name="US DOE Joint Genome Institute"/>
            <person name="Lucas S."/>
            <person name="Han J."/>
            <person name="Lapidus A."/>
            <person name="Cheng J.-F."/>
            <person name="Goodwin L."/>
            <person name="Pitluck S."/>
            <person name="Peters L."/>
            <person name="Mikhailova N."/>
            <person name="Held B."/>
            <person name="Han C."/>
            <person name="Tapia R."/>
            <person name="Land M."/>
            <person name="Hauser L."/>
            <person name="Kyrpides N."/>
            <person name="Ivanova N."/>
            <person name="Pagani I."/>
            <person name="Sieprawska-Lupa M."/>
            <person name="Takai K."/>
            <person name="Miyazaki J."/>
            <person name="Whitman W."/>
            <person name="Woyke T."/>
        </authorList>
    </citation>
    <scope>NUCLEOTIDE SEQUENCE</scope>
    <source>
        <strain evidence="1">IH1</strain>
    </source>
</reference>
<dbReference type="RefSeq" id="WP_013866483.1">
    <property type="nucleotide sequence ID" value="NC_015636.1"/>
</dbReference>
<dbReference type="HOGENOM" id="CLU_1881105_0_0_2"/>
<dbReference type="Proteomes" id="UP000009296">
    <property type="component" value="Chromosome"/>
</dbReference>
<sequence length="135" mass="16035">MVSQDEILKLIRSNGGAISTRELKKHYNISKGNGLGNISQRLRQLMKKKLLAKVKGLNGEVIYFLIDLEYLNKEEIKKYKYKLEDIEREFKKGTSIKEVANKYGMSYKWAWQLHKRFLKEGILYYKRDGRPYKQI</sequence>
<dbReference type="AlphaFoldDB" id="F8ANU4"/>
<evidence type="ECO:0000313" key="2">
    <source>
        <dbReference type="Proteomes" id="UP000009296"/>
    </source>
</evidence>
<dbReference type="KEGG" id="mok:Metok_0307"/>
<organism evidence="1 2">
    <name type="scientific">Methanothermococcus okinawensis (strain DSM 14208 / JCM 11175 / IH1)</name>
    <dbReference type="NCBI Taxonomy" id="647113"/>
    <lineage>
        <taxon>Archaea</taxon>
        <taxon>Methanobacteriati</taxon>
        <taxon>Methanobacteriota</taxon>
        <taxon>Methanomada group</taxon>
        <taxon>Methanococci</taxon>
        <taxon>Methanococcales</taxon>
        <taxon>Methanococcaceae</taxon>
        <taxon>Methanothermococcus</taxon>
    </lineage>
</organism>
<keyword evidence="2" id="KW-1185">Reference proteome</keyword>
<gene>
    <name evidence="1" type="ordered locus">Metok_0307</name>
</gene>
<accession>F8ANU4</accession>
<dbReference type="InterPro" id="IPR036390">
    <property type="entry name" value="WH_DNA-bd_sf"/>
</dbReference>
<dbReference type="OrthoDB" id="62137at2157"/>
<protein>
    <submittedName>
        <fullName evidence="1">Uncharacterized protein</fullName>
    </submittedName>
</protein>
<dbReference type="SUPFAM" id="SSF46785">
    <property type="entry name" value="Winged helix' DNA-binding domain"/>
    <property type="match status" value="1"/>
</dbReference>
<dbReference type="eggNOG" id="arCOG06629">
    <property type="taxonomic scope" value="Archaea"/>
</dbReference>
<dbReference type="EMBL" id="CP002792">
    <property type="protein sequence ID" value="AEH06297.1"/>
    <property type="molecule type" value="Genomic_DNA"/>
</dbReference>
<evidence type="ECO:0000313" key="1">
    <source>
        <dbReference type="EMBL" id="AEH06297.1"/>
    </source>
</evidence>
<dbReference type="STRING" id="647113.Metok_0307"/>